<feature type="domain" description="Peptidase S53" evidence="2">
    <location>
        <begin position="1"/>
        <end position="143"/>
    </location>
</feature>
<evidence type="ECO:0000313" key="4">
    <source>
        <dbReference type="Proteomes" id="UP001195769"/>
    </source>
</evidence>
<sequence length="144" mass="15589">MPSHQKTAVDYYLENYPPDYPKNIWNSTGMSHALADISANGANYIVAIDGEFELVYRTSCSLPVSGTIFTMINNARLTIGKSPIGFINPMIYSADFTGAFNDITEGSNPGCGAEGYNATVGWDPVTGLGTLNFPKLLEKWLALP</sequence>
<dbReference type="PANTHER" id="PTHR14218:SF19">
    <property type="entry name" value="SERINE PROTEASE AORO, PUTATIVE (AFU_ORTHOLOGUE AFUA_6G10250)-RELATED"/>
    <property type="match status" value="1"/>
</dbReference>
<dbReference type="InterPro" id="IPR050819">
    <property type="entry name" value="Tripeptidyl-peptidase_I"/>
</dbReference>
<dbReference type="GO" id="GO:0004252">
    <property type="term" value="F:serine-type endopeptidase activity"/>
    <property type="evidence" value="ECO:0007669"/>
    <property type="project" value="InterPro"/>
</dbReference>
<feature type="binding site" evidence="1">
    <location>
        <position position="121"/>
    </location>
    <ligand>
        <name>Ca(2+)</name>
        <dbReference type="ChEBI" id="CHEBI:29108"/>
    </ligand>
</feature>
<feature type="binding site" evidence="1">
    <location>
        <position position="102"/>
    </location>
    <ligand>
        <name>Ca(2+)</name>
        <dbReference type="ChEBI" id="CHEBI:29108"/>
    </ligand>
</feature>
<dbReference type="Gene3D" id="3.40.50.200">
    <property type="entry name" value="Peptidase S8/S53 domain"/>
    <property type="match status" value="1"/>
</dbReference>
<dbReference type="EMBL" id="JABBWK010000025">
    <property type="protein sequence ID" value="KAG1900708.1"/>
    <property type="molecule type" value="Genomic_DNA"/>
</dbReference>
<dbReference type="GO" id="GO:0006508">
    <property type="term" value="P:proteolysis"/>
    <property type="evidence" value="ECO:0007669"/>
    <property type="project" value="InterPro"/>
</dbReference>
<name>A0AAD4E9A5_9AGAM</name>
<reference evidence="3" key="1">
    <citation type="journal article" date="2020" name="New Phytol.">
        <title>Comparative genomics reveals dynamic genome evolution in host specialist ectomycorrhizal fungi.</title>
        <authorList>
            <person name="Lofgren L.A."/>
            <person name="Nguyen N.H."/>
            <person name="Vilgalys R."/>
            <person name="Ruytinx J."/>
            <person name="Liao H.L."/>
            <person name="Branco S."/>
            <person name="Kuo A."/>
            <person name="LaButti K."/>
            <person name="Lipzen A."/>
            <person name="Andreopoulos W."/>
            <person name="Pangilinan J."/>
            <person name="Riley R."/>
            <person name="Hundley H."/>
            <person name="Na H."/>
            <person name="Barry K."/>
            <person name="Grigoriev I.V."/>
            <person name="Stajich J.E."/>
            <person name="Kennedy P.G."/>
        </authorList>
    </citation>
    <scope>NUCLEOTIDE SEQUENCE</scope>
    <source>
        <strain evidence="3">FC203</strain>
    </source>
</reference>
<dbReference type="InterPro" id="IPR030400">
    <property type="entry name" value="Sedolisin_dom"/>
</dbReference>
<evidence type="ECO:0000259" key="2">
    <source>
        <dbReference type="PROSITE" id="PS51695"/>
    </source>
</evidence>
<gene>
    <name evidence="3" type="ORF">F5891DRAFT_1188193</name>
</gene>
<comment type="cofactor">
    <cofactor evidence="1">
        <name>Ca(2+)</name>
        <dbReference type="ChEBI" id="CHEBI:29108"/>
    </cofactor>
    <text evidence="1">Binds 1 Ca(2+) ion per subunit.</text>
</comment>
<keyword evidence="4" id="KW-1185">Reference proteome</keyword>
<dbReference type="InterPro" id="IPR036852">
    <property type="entry name" value="Peptidase_S8/S53_dom_sf"/>
</dbReference>
<feature type="binding site" evidence="1">
    <location>
        <position position="103"/>
    </location>
    <ligand>
        <name>Ca(2+)</name>
        <dbReference type="ChEBI" id="CHEBI:29108"/>
    </ligand>
</feature>
<dbReference type="GO" id="GO:0008240">
    <property type="term" value="F:tripeptidyl-peptidase activity"/>
    <property type="evidence" value="ECO:0007669"/>
    <property type="project" value="TreeGrafter"/>
</dbReference>
<dbReference type="RefSeq" id="XP_041226284.1">
    <property type="nucleotide sequence ID" value="XM_041366967.1"/>
</dbReference>
<keyword evidence="1" id="KW-0479">Metal-binding</keyword>
<comment type="caution">
    <text evidence="3">The sequence shown here is derived from an EMBL/GenBank/DDBJ whole genome shotgun (WGS) entry which is preliminary data.</text>
</comment>
<protein>
    <submittedName>
        <fullName evidence="3">Peptidase S8/S53 domain-containing protein</fullName>
    </submittedName>
</protein>
<dbReference type="GO" id="GO:0046872">
    <property type="term" value="F:metal ion binding"/>
    <property type="evidence" value="ECO:0007669"/>
    <property type="project" value="UniProtKB-UniRule"/>
</dbReference>
<dbReference type="PROSITE" id="PS51695">
    <property type="entry name" value="SEDOLISIN"/>
    <property type="match status" value="1"/>
</dbReference>
<accession>A0AAD4E9A5</accession>
<feature type="binding site" evidence="1">
    <location>
        <position position="123"/>
    </location>
    <ligand>
        <name>Ca(2+)</name>
        <dbReference type="ChEBI" id="CHEBI:29108"/>
    </ligand>
</feature>
<organism evidence="3 4">
    <name type="scientific">Suillus fuscotomentosus</name>
    <dbReference type="NCBI Taxonomy" id="1912939"/>
    <lineage>
        <taxon>Eukaryota</taxon>
        <taxon>Fungi</taxon>
        <taxon>Dikarya</taxon>
        <taxon>Basidiomycota</taxon>
        <taxon>Agaricomycotina</taxon>
        <taxon>Agaricomycetes</taxon>
        <taxon>Agaricomycetidae</taxon>
        <taxon>Boletales</taxon>
        <taxon>Suillineae</taxon>
        <taxon>Suillaceae</taxon>
        <taxon>Suillus</taxon>
    </lineage>
</organism>
<dbReference type="SUPFAM" id="SSF52743">
    <property type="entry name" value="Subtilisin-like"/>
    <property type="match status" value="1"/>
</dbReference>
<dbReference type="AlphaFoldDB" id="A0AAD4E9A5"/>
<dbReference type="GeneID" id="64661265"/>
<dbReference type="Proteomes" id="UP001195769">
    <property type="component" value="Unassembled WGS sequence"/>
</dbReference>
<comment type="caution">
    <text evidence="1">Lacks conserved residue(s) required for the propagation of feature annotation.</text>
</comment>
<keyword evidence="1" id="KW-0106">Calcium</keyword>
<evidence type="ECO:0000313" key="3">
    <source>
        <dbReference type="EMBL" id="KAG1900708.1"/>
    </source>
</evidence>
<proteinExistence type="predicted"/>
<evidence type="ECO:0000256" key="1">
    <source>
        <dbReference type="PROSITE-ProRule" id="PRU01032"/>
    </source>
</evidence>
<dbReference type="PANTHER" id="PTHR14218">
    <property type="entry name" value="PROTEASE S8 TRIPEPTIDYL PEPTIDASE I CLN2"/>
    <property type="match status" value="1"/>
</dbReference>